<evidence type="ECO:0000313" key="2">
    <source>
        <dbReference type="EMBL" id="RHZ42170.1"/>
    </source>
</evidence>
<dbReference type="InterPro" id="IPR051828">
    <property type="entry name" value="HAD-like_hydrolase_domain"/>
</dbReference>
<accession>A0A418G1U2</accession>
<dbReference type="SUPFAM" id="SSF56784">
    <property type="entry name" value="HAD-like"/>
    <property type="match status" value="1"/>
</dbReference>
<dbReference type="InterPro" id="IPR023214">
    <property type="entry name" value="HAD_sf"/>
</dbReference>
<dbReference type="Pfam" id="PF00702">
    <property type="entry name" value="Hydrolase"/>
    <property type="match status" value="1"/>
</dbReference>
<gene>
    <name evidence="2" type="ORF">DYB26_012333</name>
</gene>
<name>A0A418G1U2_APHAT</name>
<dbReference type="VEuPathDB" id="FungiDB:H257_01360"/>
<evidence type="ECO:0000259" key="1">
    <source>
        <dbReference type="Pfam" id="PF16092"/>
    </source>
</evidence>
<dbReference type="InterPro" id="IPR032151">
    <property type="entry name" value="CFAP61_N"/>
</dbReference>
<evidence type="ECO:0000313" key="3">
    <source>
        <dbReference type="Proteomes" id="UP000286510"/>
    </source>
</evidence>
<reference evidence="2 3" key="1">
    <citation type="submission" date="2018-08" db="EMBL/GenBank/DDBJ databases">
        <title>Aphanomyces genome sequencing and annotation.</title>
        <authorList>
            <person name="Minardi D."/>
            <person name="Oidtmann B."/>
            <person name="Van Der Giezen M."/>
            <person name="Studholme D.J."/>
        </authorList>
    </citation>
    <scope>NUCLEOTIDE SEQUENCE [LARGE SCALE GENOMIC DNA]</scope>
    <source>
        <strain evidence="2 3">FDL457</strain>
    </source>
</reference>
<dbReference type="NCBIfam" id="TIGR01549">
    <property type="entry name" value="HAD-SF-IA-v1"/>
    <property type="match status" value="1"/>
</dbReference>
<dbReference type="AlphaFoldDB" id="A0A418G1U2"/>
<dbReference type="PANTHER" id="PTHR46191">
    <property type="match status" value="1"/>
</dbReference>
<dbReference type="Gene3D" id="1.10.150.720">
    <property type="entry name" value="Haloacid dehalogenase-like hydrolase"/>
    <property type="match status" value="1"/>
</dbReference>
<organism evidence="2 3">
    <name type="scientific">Aphanomyces astaci</name>
    <name type="common">Crayfish plague agent</name>
    <dbReference type="NCBI Taxonomy" id="112090"/>
    <lineage>
        <taxon>Eukaryota</taxon>
        <taxon>Sar</taxon>
        <taxon>Stramenopiles</taxon>
        <taxon>Oomycota</taxon>
        <taxon>Saprolegniomycetes</taxon>
        <taxon>Saprolegniales</taxon>
        <taxon>Verrucalvaceae</taxon>
        <taxon>Aphanomyces</taxon>
    </lineage>
</organism>
<dbReference type="VEuPathDB" id="FungiDB:H257_01361"/>
<dbReference type="PRINTS" id="PR00413">
    <property type="entry name" value="HADHALOGNASE"/>
</dbReference>
<dbReference type="PANTHER" id="PTHR46191:SF2">
    <property type="entry name" value="HALOACID DEHALOGENASE-LIKE HYDROLASE DOMAIN-CONTAINING PROTEIN 3"/>
    <property type="match status" value="1"/>
</dbReference>
<dbReference type="Pfam" id="PF16092">
    <property type="entry name" value="CFAP61_N"/>
    <property type="match status" value="1"/>
</dbReference>
<dbReference type="Gene3D" id="3.40.50.1000">
    <property type="entry name" value="HAD superfamily/HAD-like"/>
    <property type="match status" value="1"/>
</dbReference>
<protein>
    <recommendedName>
        <fullName evidence="1">Cilia- and flagella-associated protein 61 N-terminal domain-containing protein</fullName>
    </recommendedName>
</protein>
<dbReference type="InterPro" id="IPR006439">
    <property type="entry name" value="HAD-SF_hydro_IA"/>
</dbReference>
<proteinExistence type="predicted"/>
<dbReference type="SFLD" id="SFLDG01129">
    <property type="entry name" value="C1.5:_HAD__Beta-PGM__Phosphata"/>
    <property type="match status" value="1"/>
</dbReference>
<feature type="domain" description="Cilia- and flagella-associated protein 61 N-terminal" evidence="1">
    <location>
        <begin position="223"/>
        <end position="370"/>
    </location>
</feature>
<dbReference type="InterPro" id="IPR044924">
    <property type="entry name" value="HAD-SF_hydro_IA_REG-2-like_cap"/>
</dbReference>
<dbReference type="GO" id="GO:0005634">
    <property type="term" value="C:nucleus"/>
    <property type="evidence" value="ECO:0007669"/>
    <property type="project" value="TreeGrafter"/>
</dbReference>
<dbReference type="SFLD" id="SFLDS00003">
    <property type="entry name" value="Haloacid_Dehalogenase"/>
    <property type="match status" value="1"/>
</dbReference>
<dbReference type="Proteomes" id="UP000286510">
    <property type="component" value="Unassembled WGS sequence"/>
</dbReference>
<sequence>MALGRFSYVTLDATGTLLRPKHSVAAVYVDFFMSIMPPLVIPIPRDAVSVKDFGRSFKSEMTRAPNFGLDAHSAKPWWGRVIVDAFPSNMQAHMQAHPKHATQLIDALYEHYGQGAAWEVFADVRPTLNALKEANVSVGIVSNFDDRLHGIVRDLELASAVDFVLTSWEYQSMKPHPSIFHEAARRLHCRPHELLHVGDDPTNDYCGAVAAGCSVRLLMDALTIRRAQASDAADVGELDAPEKTTQRIMYGRSHANMLIEASYLALTAETSTGEIVGFMSVNDQPPGDLCEEVAYLEYLCDSFALENHPTNNVLCRLKVHTTLFLTYFVYKSTASVSEMLPEMLSTIFHLLTSMELVVFPAHNSLGQAELAPLLPHFHLATKVNPNTKGYDEELFAEFDVLVCPGDAFLPS</sequence>
<comment type="caution">
    <text evidence="2">The sequence shown here is derived from an EMBL/GenBank/DDBJ whole genome shotgun (WGS) entry which is preliminary data.</text>
</comment>
<feature type="non-terminal residue" evidence="2">
    <location>
        <position position="411"/>
    </location>
</feature>
<dbReference type="InterPro" id="IPR036412">
    <property type="entry name" value="HAD-like_sf"/>
</dbReference>
<dbReference type="EMBL" id="QUTF01002477">
    <property type="protein sequence ID" value="RHZ42170.1"/>
    <property type="molecule type" value="Genomic_DNA"/>
</dbReference>